<feature type="region of interest" description="Disordered" evidence="2">
    <location>
        <begin position="527"/>
        <end position="600"/>
    </location>
</feature>
<dbReference type="SMART" id="SM00248">
    <property type="entry name" value="ANK"/>
    <property type="match status" value="6"/>
</dbReference>
<accession>A0A0L0S8M8</accession>
<evidence type="ECO:0000313" key="4">
    <source>
        <dbReference type="Proteomes" id="UP000054350"/>
    </source>
</evidence>
<dbReference type="Proteomes" id="UP000054350">
    <property type="component" value="Unassembled WGS sequence"/>
</dbReference>
<dbReference type="Pfam" id="PF12796">
    <property type="entry name" value="Ank_2"/>
    <property type="match status" value="2"/>
</dbReference>
<reference evidence="4" key="2">
    <citation type="submission" date="2009-11" db="EMBL/GenBank/DDBJ databases">
        <title>The Genome Sequence of Allomyces macrogynus strain ATCC 38327.</title>
        <authorList>
            <consortium name="The Broad Institute Genome Sequencing Platform"/>
            <person name="Russ C."/>
            <person name="Cuomo C."/>
            <person name="Shea T."/>
            <person name="Young S.K."/>
            <person name="Zeng Q."/>
            <person name="Koehrsen M."/>
            <person name="Haas B."/>
            <person name="Borodovsky M."/>
            <person name="Guigo R."/>
            <person name="Alvarado L."/>
            <person name="Berlin A."/>
            <person name="Borenstein D."/>
            <person name="Chen Z."/>
            <person name="Engels R."/>
            <person name="Freedman E."/>
            <person name="Gellesch M."/>
            <person name="Goldberg J."/>
            <person name="Griggs A."/>
            <person name="Gujja S."/>
            <person name="Heiman D."/>
            <person name="Hepburn T."/>
            <person name="Howarth C."/>
            <person name="Jen D."/>
            <person name="Larson L."/>
            <person name="Lewis B."/>
            <person name="Mehta T."/>
            <person name="Park D."/>
            <person name="Pearson M."/>
            <person name="Roberts A."/>
            <person name="Saif S."/>
            <person name="Shenoy N."/>
            <person name="Sisk P."/>
            <person name="Stolte C."/>
            <person name="Sykes S."/>
            <person name="Walk T."/>
            <person name="White J."/>
            <person name="Yandava C."/>
            <person name="Burger G."/>
            <person name="Gray M.W."/>
            <person name="Holland P.W.H."/>
            <person name="King N."/>
            <person name="Lang F.B.F."/>
            <person name="Roger A.J."/>
            <person name="Ruiz-Trillo I."/>
            <person name="Lander E."/>
            <person name="Nusbaum C."/>
        </authorList>
    </citation>
    <scope>NUCLEOTIDE SEQUENCE [LARGE SCALE GENOMIC DNA]</scope>
    <source>
        <strain evidence="4">ATCC 38327</strain>
    </source>
</reference>
<reference evidence="3 4" key="1">
    <citation type="submission" date="2009-11" db="EMBL/GenBank/DDBJ databases">
        <title>Annotation of Allomyces macrogynus ATCC 38327.</title>
        <authorList>
            <consortium name="The Broad Institute Genome Sequencing Platform"/>
            <person name="Russ C."/>
            <person name="Cuomo C."/>
            <person name="Burger G."/>
            <person name="Gray M.W."/>
            <person name="Holland P.W.H."/>
            <person name="King N."/>
            <person name="Lang F.B.F."/>
            <person name="Roger A.J."/>
            <person name="Ruiz-Trillo I."/>
            <person name="Young S.K."/>
            <person name="Zeng Q."/>
            <person name="Gargeya S."/>
            <person name="Fitzgerald M."/>
            <person name="Haas B."/>
            <person name="Abouelleil A."/>
            <person name="Alvarado L."/>
            <person name="Arachchi H.M."/>
            <person name="Berlin A."/>
            <person name="Chapman S.B."/>
            <person name="Gearin G."/>
            <person name="Goldberg J."/>
            <person name="Griggs A."/>
            <person name="Gujja S."/>
            <person name="Hansen M."/>
            <person name="Heiman D."/>
            <person name="Howarth C."/>
            <person name="Larimer J."/>
            <person name="Lui A."/>
            <person name="MacDonald P.J.P."/>
            <person name="McCowen C."/>
            <person name="Montmayeur A."/>
            <person name="Murphy C."/>
            <person name="Neiman D."/>
            <person name="Pearson M."/>
            <person name="Priest M."/>
            <person name="Roberts A."/>
            <person name="Saif S."/>
            <person name="Shea T."/>
            <person name="Sisk P."/>
            <person name="Stolte C."/>
            <person name="Sykes S."/>
            <person name="Wortman J."/>
            <person name="Nusbaum C."/>
            <person name="Birren B."/>
        </authorList>
    </citation>
    <scope>NUCLEOTIDE SEQUENCE [LARGE SCALE GENOMIC DNA]</scope>
    <source>
        <strain evidence="3 4">ATCC 38327</strain>
    </source>
</reference>
<feature type="region of interest" description="Disordered" evidence="2">
    <location>
        <begin position="460"/>
        <end position="506"/>
    </location>
</feature>
<dbReference type="GO" id="GO:0030160">
    <property type="term" value="F:synaptic receptor adaptor activity"/>
    <property type="evidence" value="ECO:0007669"/>
    <property type="project" value="TreeGrafter"/>
</dbReference>
<feature type="repeat" description="ANK" evidence="1">
    <location>
        <begin position="240"/>
        <end position="273"/>
    </location>
</feature>
<dbReference type="STRING" id="578462.A0A0L0S8M8"/>
<dbReference type="InterPro" id="IPR051569">
    <property type="entry name" value="SHANK"/>
</dbReference>
<feature type="repeat" description="ANK" evidence="1">
    <location>
        <begin position="275"/>
        <end position="307"/>
    </location>
</feature>
<feature type="compositionally biased region" description="Pro residues" evidence="2">
    <location>
        <begin position="480"/>
        <end position="491"/>
    </location>
</feature>
<dbReference type="SUPFAM" id="SSF48403">
    <property type="entry name" value="Ankyrin repeat"/>
    <property type="match status" value="1"/>
</dbReference>
<dbReference type="eggNOG" id="KOG0504">
    <property type="taxonomic scope" value="Eukaryota"/>
</dbReference>
<dbReference type="EMBL" id="GG745333">
    <property type="protein sequence ID" value="KNE58776.1"/>
    <property type="molecule type" value="Genomic_DNA"/>
</dbReference>
<organism evidence="3 4">
    <name type="scientific">Allomyces macrogynus (strain ATCC 38327)</name>
    <name type="common">Allomyces javanicus var. macrogynus</name>
    <dbReference type="NCBI Taxonomy" id="578462"/>
    <lineage>
        <taxon>Eukaryota</taxon>
        <taxon>Fungi</taxon>
        <taxon>Fungi incertae sedis</taxon>
        <taxon>Blastocladiomycota</taxon>
        <taxon>Blastocladiomycetes</taxon>
        <taxon>Blastocladiales</taxon>
        <taxon>Blastocladiaceae</taxon>
        <taxon>Allomyces</taxon>
    </lineage>
</organism>
<feature type="repeat" description="ANK" evidence="1">
    <location>
        <begin position="342"/>
        <end position="374"/>
    </location>
</feature>
<dbReference type="PROSITE" id="PS50088">
    <property type="entry name" value="ANK_REPEAT"/>
    <property type="match status" value="4"/>
</dbReference>
<gene>
    <name evidence="3" type="ORF">AMAG_04328</name>
</gene>
<keyword evidence="4" id="KW-1185">Reference proteome</keyword>
<dbReference type="PANTHER" id="PTHR24135">
    <property type="entry name" value="SH3 AND MULTIPLE ANKYRIN REPEAT DOMAINS PROTEIN"/>
    <property type="match status" value="1"/>
</dbReference>
<dbReference type="GO" id="GO:0035255">
    <property type="term" value="F:ionotropic glutamate receptor binding"/>
    <property type="evidence" value="ECO:0007669"/>
    <property type="project" value="TreeGrafter"/>
</dbReference>
<evidence type="ECO:0000313" key="3">
    <source>
        <dbReference type="EMBL" id="KNE58776.1"/>
    </source>
</evidence>
<feature type="repeat" description="ANK" evidence="1">
    <location>
        <begin position="308"/>
        <end position="340"/>
    </location>
</feature>
<dbReference type="OrthoDB" id="5401212at2759"/>
<dbReference type="InterPro" id="IPR036770">
    <property type="entry name" value="Ankyrin_rpt-contain_sf"/>
</dbReference>
<sequence length="600" mass="62256">MRIKGLAGALGGHAESTPVMNKVGTGAAVDDAASVASPGSSGAARAAAAASPGAAVALTVTVSTNGMAATVSGDTKIFKYQSSDRLWKIKLEVLDRCPDMATKVKDAWNWGFMTEDLRAAAAVNARAQGKRFLNDGMTLGEYGLTGDASVTLCPRFRITGMSEKDYAKANVKKSQKKFVDYFMTRSYDKLKERLDKGFDPNFPTETNETPLSLAACADDKFLIKVLVEEGGAHVDYRTPDGKTALHLAAQSNKVVGVRSLVLAARAWVDAEETATRATSLHVAAAAGHVDIVEALLTLRANPNAVDSLGRTPLHAACSNNHASVVTWLLRYGADANAQMASSGNSPLHACATAGAVECARELLKRGAVRDGSNRAGQTAMNMAIMGGNYKLSDMIKEFKPEEVEPYPETTPDMFADFQPPMSSDDNSLGFLTDPSLATIILPPHAAHGYATSTPPPRSMFSPTGTVGHRSPPGMSTFRGPAPPPPPPPAPAGYPVATASPPTRSGHGTVASAHDGVGYHGYGLPPPPMPAIPGSPNGSAAAPWGTHSPVSPGGTAPWHGMLPPPPTMHSGGGDTLGFMSRHARSHSVTSLGPAAPSGGGC</sequence>
<keyword evidence="1" id="KW-0040">ANK repeat</keyword>
<dbReference type="AlphaFoldDB" id="A0A0L0S8M8"/>
<evidence type="ECO:0000256" key="1">
    <source>
        <dbReference type="PROSITE-ProRule" id="PRU00023"/>
    </source>
</evidence>
<evidence type="ECO:0000256" key="2">
    <source>
        <dbReference type="SAM" id="MobiDB-lite"/>
    </source>
</evidence>
<dbReference type="InterPro" id="IPR002110">
    <property type="entry name" value="Ankyrin_rpt"/>
</dbReference>
<dbReference type="PANTHER" id="PTHR24135:SF28">
    <property type="entry name" value="LD13733P"/>
    <property type="match status" value="1"/>
</dbReference>
<dbReference type="Gene3D" id="1.25.40.20">
    <property type="entry name" value="Ankyrin repeat-containing domain"/>
    <property type="match status" value="1"/>
</dbReference>
<dbReference type="Pfam" id="PF13637">
    <property type="entry name" value="Ank_4"/>
    <property type="match status" value="1"/>
</dbReference>
<dbReference type="VEuPathDB" id="FungiDB:AMAG_04328"/>
<dbReference type="PROSITE" id="PS50297">
    <property type="entry name" value="ANK_REP_REGION"/>
    <property type="match status" value="3"/>
</dbReference>
<name>A0A0L0S8M8_ALLM3</name>
<dbReference type="PRINTS" id="PR01415">
    <property type="entry name" value="ANKYRIN"/>
</dbReference>
<protein>
    <submittedName>
        <fullName evidence="3">Uncharacterized protein</fullName>
    </submittedName>
</protein>
<proteinExistence type="predicted"/>